<proteinExistence type="predicted"/>
<sequence>GPAPGAPRPTPGRPVRRPRPVGTPGVGCAGLARHAVRAPAGRALRDL</sequence>
<feature type="region of interest" description="Disordered" evidence="1">
    <location>
        <begin position="1"/>
        <end position="28"/>
    </location>
</feature>
<name>A0A6J4NZA6_9ACTN</name>
<evidence type="ECO:0000256" key="1">
    <source>
        <dbReference type="SAM" id="MobiDB-lite"/>
    </source>
</evidence>
<reference evidence="2" key="1">
    <citation type="submission" date="2020-02" db="EMBL/GenBank/DDBJ databases">
        <authorList>
            <person name="Meier V. D."/>
        </authorList>
    </citation>
    <scope>NUCLEOTIDE SEQUENCE</scope>
    <source>
        <strain evidence="2">AVDCRST_MAG06</strain>
    </source>
</reference>
<protein>
    <submittedName>
        <fullName evidence="2">Uncharacterized protein</fullName>
    </submittedName>
</protein>
<evidence type="ECO:0000313" key="2">
    <source>
        <dbReference type="EMBL" id="CAA9401756.1"/>
    </source>
</evidence>
<feature type="non-terminal residue" evidence="2">
    <location>
        <position position="47"/>
    </location>
</feature>
<organism evidence="2">
    <name type="scientific">uncultured Nocardioides sp</name>
    <dbReference type="NCBI Taxonomy" id="198441"/>
    <lineage>
        <taxon>Bacteria</taxon>
        <taxon>Bacillati</taxon>
        <taxon>Actinomycetota</taxon>
        <taxon>Actinomycetes</taxon>
        <taxon>Propionibacteriales</taxon>
        <taxon>Nocardioidaceae</taxon>
        <taxon>Nocardioides</taxon>
        <taxon>environmental samples</taxon>
    </lineage>
</organism>
<feature type="compositionally biased region" description="Pro residues" evidence="1">
    <location>
        <begin position="1"/>
        <end position="12"/>
    </location>
</feature>
<dbReference type="AlphaFoldDB" id="A0A6J4NZA6"/>
<gene>
    <name evidence="2" type="ORF">AVDCRST_MAG06-2234</name>
</gene>
<accession>A0A6J4NZA6</accession>
<dbReference type="EMBL" id="CADCUP010000149">
    <property type="protein sequence ID" value="CAA9401756.1"/>
    <property type="molecule type" value="Genomic_DNA"/>
</dbReference>
<feature type="non-terminal residue" evidence="2">
    <location>
        <position position="1"/>
    </location>
</feature>